<dbReference type="InterPro" id="IPR001510">
    <property type="entry name" value="Znf_PARP"/>
</dbReference>
<dbReference type="GO" id="GO:0003677">
    <property type="term" value="F:DNA binding"/>
    <property type="evidence" value="ECO:0007669"/>
    <property type="project" value="InterPro"/>
</dbReference>
<evidence type="ECO:0000259" key="4">
    <source>
        <dbReference type="PROSITE" id="PS50064"/>
    </source>
</evidence>
<reference evidence="5" key="1">
    <citation type="submission" date="2015-06" db="UniProtKB">
        <authorList>
            <consortium name="EnsemblPlants"/>
        </authorList>
    </citation>
    <scope>IDENTIFICATION</scope>
</reference>
<organism evidence="5">
    <name type="scientific">Oryza brachyantha</name>
    <name type="common">malo sina</name>
    <dbReference type="NCBI Taxonomy" id="4533"/>
    <lineage>
        <taxon>Eukaryota</taxon>
        <taxon>Viridiplantae</taxon>
        <taxon>Streptophyta</taxon>
        <taxon>Embryophyta</taxon>
        <taxon>Tracheophyta</taxon>
        <taxon>Spermatophyta</taxon>
        <taxon>Magnoliopsida</taxon>
        <taxon>Liliopsida</taxon>
        <taxon>Poales</taxon>
        <taxon>Poaceae</taxon>
        <taxon>BOP clade</taxon>
        <taxon>Oryzoideae</taxon>
        <taxon>Oryzeae</taxon>
        <taxon>Oryzinae</taxon>
        <taxon>Oryza</taxon>
    </lineage>
</organism>
<dbReference type="GO" id="GO:0008270">
    <property type="term" value="F:zinc ion binding"/>
    <property type="evidence" value="ECO:0007669"/>
    <property type="project" value="InterPro"/>
</dbReference>
<keyword evidence="2" id="KW-0862">Zinc</keyword>
<feature type="domain" description="PARP-type" evidence="4">
    <location>
        <begin position="92"/>
        <end position="116"/>
    </location>
</feature>
<dbReference type="PROSITE" id="PS50064">
    <property type="entry name" value="ZF_PARP_2"/>
    <property type="match status" value="1"/>
</dbReference>
<accession>J3KTZ3</accession>
<dbReference type="Gramene" id="OB0037G10260.1">
    <property type="protein sequence ID" value="OB0037G10260.1"/>
    <property type="gene ID" value="OB0037G10260"/>
</dbReference>
<evidence type="ECO:0000313" key="5">
    <source>
        <dbReference type="EnsemblPlants" id="OB0037G10260.1"/>
    </source>
</evidence>
<dbReference type="AlphaFoldDB" id="J3KTZ3"/>
<feature type="compositionally biased region" description="Basic residues" evidence="3">
    <location>
        <begin position="64"/>
        <end position="77"/>
    </location>
</feature>
<sequence>MWVKKTMGAIAKNPSVLSDFGLSSAIASHRFFLSSPGRSPIGKDQLWLSEMVRAESPDRCLKEAKKKKRQKEGKKRALATPASRMAAAPKPRKGEYSKFGRSSCKSCRSPVGKDQL</sequence>
<evidence type="ECO:0000256" key="3">
    <source>
        <dbReference type="SAM" id="MobiDB-lite"/>
    </source>
</evidence>
<evidence type="ECO:0000256" key="1">
    <source>
        <dbReference type="ARBA" id="ARBA00022723"/>
    </source>
</evidence>
<dbReference type="HOGENOM" id="CLU_2100697_0_0_1"/>
<keyword evidence="1" id="KW-0479">Metal-binding</keyword>
<dbReference type="EnsemblPlants" id="OB0037G10260.1">
    <property type="protein sequence ID" value="OB0037G10260.1"/>
    <property type="gene ID" value="OB0037G10260"/>
</dbReference>
<dbReference type="Proteomes" id="UP000006038">
    <property type="component" value="Unassembled WGS sequence"/>
</dbReference>
<name>J3KTZ3_ORYBR</name>
<evidence type="ECO:0000313" key="6">
    <source>
        <dbReference type="Proteomes" id="UP000006038"/>
    </source>
</evidence>
<proteinExistence type="predicted"/>
<feature type="region of interest" description="Disordered" evidence="3">
    <location>
        <begin position="60"/>
        <end position="116"/>
    </location>
</feature>
<evidence type="ECO:0000256" key="2">
    <source>
        <dbReference type="ARBA" id="ARBA00022833"/>
    </source>
</evidence>
<keyword evidence="6" id="KW-1185">Reference proteome</keyword>
<protein>
    <recommendedName>
        <fullName evidence="4">PARP-type domain-containing protein</fullName>
    </recommendedName>
</protein>